<dbReference type="GeneID" id="63784358"/>
<comment type="caution">
    <text evidence="3">The sequence shown here is derived from an EMBL/GenBank/DDBJ whole genome shotgun (WGS) entry which is preliminary data.</text>
</comment>
<feature type="non-terminal residue" evidence="3">
    <location>
        <position position="606"/>
    </location>
</feature>
<feature type="signal peptide" evidence="1">
    <location>
        <begin position="1"/>
        <end position="23"/>
    </location>
</feature>
<reference evidence="3 4" key="1">
    <citation type="submission" date="2016-07" db="EMBL/GenBank/DDBJ databases">
        <title>Pervasive Adenine N6-methylation of Active Genes in Fungi.</title>
        <authorList>
            <consortium name="DOE Joint Genome Institute"/>
            <person name="Mondo S.J."/>
            <person name="Dannebaum R.O."/>
            <person name="Kuo R.C."/>
            <person name="Labutti K."/>
            <person name="Haridas S."/>
            <person name="Kuo A."/>
            <person name="Salamov A."/>
            <person name="Ahrendt S.R."/>
            <person name="Lipzen A."/>
            <person name="Sullivan W."/>
            <person name="Andreopoulos W.B."/>
            <person name="Clum A."/>
            <person name="Lindquist E."/>
            <person name="Daum C."/>
            <person name="Ramamoorthy G.K."/>
            <person name="Gryganskyi A."/>
            <person name="Culley D."/>
            <person name="Magnuson J.K."/>
            <person name="James T.Y."/>
            <person name="O'Malley M.A."/>
            <person name="Stajich J.E."/>
            <person name="Spatafora J.W."/>
            <person name="Visel A."/>
            <person name="Grigoriev I.V."/>
        </authorList>
    </citation>
    <scope>NUCLEOTIDE SEQUENCE [LARGE SCALE GENOMIC DNA]</scope>
    <source>
        <strain evidence="3 4">12-1054</strain>
    </source>
</reference>
<sequence length="606" mass="64229">MVAIPSTAAVLITWPLLFAQTNAFWRLLCDNPVTVGRYDPIVSPGGVAGHVHTVSGGSGFSMSSTYEDLRASSCTSCQIKQDKSAYWIPNLYYQGANNGTFEEVSTIGGMTVYYLQRGKNIQQMQPGEVKSFPPGFQMLAGNPALRSAGNSLEQQAINFVCLDYAAGSSSSLGLPTKNCPQGLRAQVVFPSCWDGVNLDSANHKSHMAYPDAVSSGTCPASHPVRLVTVFLEVTFEVDQFASRWYPGRPQPFVFAQGDATGYGLHGDFQNGWDPAFLQQAIDTCTSSSGQMQDCPLFDLQYGQQCHVTPQVNELVNGAPLAKLPGCNPVTFSAESKAACTEALPEVWNTTAQYLGLTAPPTSNFLSNQPQTRPSYNKWQFLGCYEDSWARTLPNAVGVVGDVSVSSCLDACKSSGYNYGGMEAGQECWCSNVAPSAKLLTYASCGATCKGNSSELCGGGWALSIYNDTSAVAPVIPLTSTDLSSLFNGCYQDNPNRIMQQRMSSNFTVDGCPNVPQTVAACALSCAASGFTQAGVEYGGECSCGPLAARSVRVADSECSMYCNGDATSSTFCGAGYRLQLYKLPAPPALLSSAAPSITAILVSSSS</sequence>
<evidence type="ECO:0000259" key="2">
    <source>
        <dbReference type="PROSITE" id="PS51212"/>
    </source>
</evidence>
<dbReference type="Pfam" id="PF01822">
    <property type="entry name" value="WSC"/>
    <property type="match status" value="2"/>
</dbReference>
<dbReference type="PANTHER" id="PTHR43662">
    <property type="match status" value="1"/>
</dbReference>
<dbReference type="SMART" id="SM00321">
    <property type="entry name" value="WSC"/>
    <property type="match status" value="2"/>
</dbReference>
<gene>
    <name evidence="3" type="ORF">BCR37DRAFT_347273</name>
</gene>
<keyword evidence="4" id="KW-1185">Reference proteome</keyword>
<feature type="chain" id="PRO_5013254462" description="WSC domain-containing protein" evidence="1">
    <location>
        <begin position="24"/>
        <end position="606"/>
    </location>
</feature>
<name>A0A1Y2FI01_PROLT</name>
<feature type="domain" description="WSC" evidence="2">
    <location>
        <begin position="377"/>
        <end position="468"/>
    </location>
</feature>
<dbReference type="InterPro" id="IPR018535">
    <property type="entry name" value="DUF1996"/>
</dbReference>
<evidence type="ECO:0000256" key="1">
    <source>
        <dbReference type="SAM" id="SignalP"/>
    </source>
</evidence>
<dbReference type="PROSITE" id="PS51212">
    <property type="entry name" value="WSC"/>
    <property type="match status" value="2"/>
</dbReference>
<dbReference type="PANTHER" id="PTHR43662:SF3">
    <property type="entry name" value="DOMAIN PROTEIN, PUTATIVE (AFU_ORTHOLOGUE AFUA_6G11970)-RELATED"/>
    <property type="match status" value="1"/>
</dbReference>
<dbReference type="AlphaFoldDB" id="A0A1Y2FI01"/>
<proteinExistence type="predicted"/>
<evidence type="ECO:0000313" key="4">
    <source>
        <dbReference type="Proteomes" id="UP000193685"/>
    </source>
</evidence>
<protein>
    <recommendedName>
        <fullName evidence="2">WSC domain-containing protein</fullName>
    </recommendedName>
</protein>
<dbReference type="InterPro" id="IPR002889">
    <property type="entry name" value="WSC_carb-bd"/>
</dbReference>
<dbReference type="STRING" id="56484.A0A1Y2FI01"/>
<accession>A0A1Y2FI01</accession>
<dbReference type="Pfam" id="PF09362">
    <property type="entry name" value="DUF1996"/>
    <property type="match status" value="1"/>
</dbReference>
<feature type="domain" description="WSC" evidence="2">
    <location>
        <begin position="483"/>
        <end position="584"/>
    </location>
</feature>
<dbReference type="OMA" id="VNGWDVP"/>
<dbReference type="Proteomes" id="UP000193685">
    <property type="component" value="Unassembled WGS sequence"/>
</dbReference>
<dbReference type="RefSeq" id="XP_040725306.1">
    <property type="nucleotide sequence ID" value="XM_040867759.1"/>
</dbReference>
<dbReference type="OrthoDB" id="74764at2759"/>
<organism evidence="3 4">
    <name type="scientific">Protomyces lactucae-debilis</name>
    <dbReference type="NCBI Taxonomy" id="2754530"/>
    <lineage>
        <taxon>Eukaryota</taxon>
        <taxon>Fungi</taxon>
        <taxon>Dikarya</taxon>
        <taxon>Ascomycota</taxon>
        <taxon>Taphrinomycotina</taxon>
        <taxon>Taphrinomycetes</taxon>
        <taxon>Taphrinales</taxon>
        <taxon>Protomycetaceae</taxon>
        <taxon>Protomyces</taxon>
    </lineage>
</organism>
<evidence type="ECO:0000313" key="3">
    <source>
        <dbReference type="EMBL" id="ORY82435.1"/>
    </source>
</evidence>
<dbReference type="EMBL" id="MCFI01000009">
    <property type="protein sequence ID" value="ORY82435.1"/>
    <property type="molecule type" value="Genomic_DNA"/>
</dbReference>
<keyword evidence="1" id="KW-0732">Signal</keyword>